<dbReference type="EMBL" id="LXQA010600527">
    <property type="protein sequence ID" value="MCI61471.1"/>
    <property type="molecule type" value="Genomic_DNA"/>
</dbReference>
<proteinExistence type="predicted"/>
<accession>A0A392TJZ3</accession>
<protein>
    <submittedName>
        <fullName evidence="2">Uncharacterized protein</fullName>
    </submittedName>
</protein>
<feature type="region of interest" description="Disordered" evidence="1">
    <location>
        <begin position="27"/>
        <end position="51"/>
    </location>
</feature>
<feature type="compositionally biased region" description="Basic and acidic residues" evidence="1">
    <location>
        <begin position="41"/>
        <end position="51"/>
    </location>
</feature>
<dbReference type="AlphaFoldDB" id="A0A392TJZ3"/>
<dbReference type="Proteomes" id="UP000265520">
    <property type="component" value="Unassembled WGS sequence"/>
</dbReference>
<feature type="non-terminal residue" evidence="2">
    <location>
        <position position="1"/>
    </location>
</feature>
<organism evidence="2 3">
    <name type="scientific">Trifolium medium</name>
    <dbReference type="NCBI Taxonomy" id="97028"/>
    <lineage>
        <taxon>Eukaryota</taxon>
        <taxon>Viridiplantae</taxon>
        <taxon>Streptophyta</taxon>
        <taxon>Embryophyta</taxon>
        <taxon>Tracheophyta</taxon>
        <taxon>Spermatophyta</taxon>
        <taxon>Magnoliopsida</taxon>
        <taxon>eudicotyledons</taxon>
        <taxon>Gunneridae</taxon>
        <taxon>Pentapetalae</taxon>
        <taxon>rosids</taxon>
        <taxon>fabids</taxon>
        <taxon>Fabales</taxon>
        <taxon>Fabaceae</taxon>
        <taxon>Papilionoideae</taxon>
        <taxon>50 kb inversion clade</taxon>
        <taxon>NPAAA clade</taxon>
        <taxon>Hologalegina</taxon>
        <taxon>IRL clade</taxon>
        <taxon>Trifolieae</taxon>
        <taxon>Trifolium</taxon>
    </lineage>
</organism>
<keyword evidence="3" id="KW-1185">Reference proteome</keyword>
<evidence type="ECO:0000313" key="3">
    <source>
        <dbReference type="Proteomes" id="UP000265520"/>
    </source>
</evidence>
<reference evidence="2 3" key="1">
    <citation type="journal article" date="2018" name="Front. Plant Sci.">
        <title>Red Clover (Trifolium pratense) and Zigzag Clover (T. medium) - A Picture of Genomic Similarities and Differences.</title>
        <authorList>
            <person name="Dluhosova J."/>
            <person name="Istvanek J."/>
            <person name="Nedelnik J."/>
            <person name="Repkova J."/>
        </authorList>
    </citation>
    <scope>NUCLEOTIDE SEQUENCE [LARGE SCALE GENOMIC DNA]</scope>
    <source>
        <strain evidence="3">cv. 10/8</strain>
        <tissue evidence="2">Leaf</tissue>
    </source>
</reference>
<sequence>QALDERKTMLESVISALELEEANEVAEKNVNADADNGNETEVMKSDGSEDF</sequence>
<name>A0A392TJZ3_9FABA</name>
<evidence type="ECO:0000256" key="1">
    <source>
        <dbReference type="SAM" id="MobiDB-lite"/>
    </source>
</evidence>
<comment type="caution">
    <text evidence="2">The sequence shown here is derived from an EMBL/GenBank/DDBJ whole genome shotgun (WGS) entry which is preliminary data.</text>
</comment>
<evidence type="ECO:0000313" key="2">
    <source>
        <dbReference type="EMBL" id="MCI61471.1"/>
    </source>
</evidence>